<dbReference type="InterPro" id="IPR000794">
    <property type="entry name" value="Beta-ketoacyl_synthase"/>
</dbReference>
<dbReference type="KEGG" id="nur:ATY38_12950"/>
<dbReference type="SUPFAM" id="SSF53901">
    <property type="entry name" value="Thiolase-like"/>
    <property type="match status" value="1"/>
</dbReference>
<keyword evidence="1" id="KW-0808">Transferase</keyword>
<protein>
    <submittedName>
        <fullName evidence="3">3-oxoacyl-[acyl-carrier-protein] synthase II</fullName>
    </submittedName>
</protein>
<proteinExistence type="predicted"/>
<dbReference type="GO" id="GO:0004315">
    <property type="term" value="F:3-oxoacyl-[acyl-carrier-protein] synthase activity"/>
    <property type="evidence" value="ECO:0007669"/>
    <property type="project" value="TreeGrafter"/>
</dbReference>
<dbReference type="RefSeq" id="WP_062559672.1">
    <property type="nucleotide sequence ID" value="NZ_CP013341.1"/>
</dbReference>
<dbReference type="AlphaFoldDB" id="A0A1H2E7U9"/>
<gene>
    <name evidence="3" type="ORF">SAMN05216406_1108</name>
</gene>
<evidence type="ECO:0000313" key="4">
    <source>
        <dbReference type="Proteomes" id="UP000182882"/>
    </source>
</evidence>
<reference evidence="4" key="1">
    <citation type="submission" date="2016-10" db="EMBL/GenBank/DDBJ databases">
        <authorList>
            <person name="Varghese N."/>
            <person name="Submissions S."/>
        </authorList>
    </citation>
    <scope>NUCLEOTIDE SEQUENCE [LARGE SCALE GENOMIC DNA]</scope>
    <source>
        <strain evidence="4">Nm10</strain>
    </source>
</reference>
<dbReference type="InterPro" id="IPR016039">
    <property type="entry name" value="Thiolase-like"/>
</dbReference>
<evidence type="ECO:0000256" key="1">
    <source>
        <dbReference type="ARBA" id="ARBA00022679"/>
    </source>
</evidence>
<dbReference type="Gene3D" id="3.40.47.10">
    <property type="match status" value="1"/>
</dbReference>
<sequence>MRIVVTGMGVVSPIGTSTDQFWNAAIKGTSGISVIHCFDASGLRSRIAGQIAGFNTAAFLTAKQLVKI</sequence>
<feature type="domain" description="Beta-ketoacyl synthase-like N-terminal" evidence="2">
    <location>
        <begin position="2"/>
        <end position="53"/>
    </location>
</feature>
<accession>A0A1H2E7U9</accession>
<dbReference type="PANTHER" id="PTHR11712">
    <property type="entry name" value="POLYKETIDE SYNTHASE-RELATED"/>
    <property type="match status" value="1"/>
</dbReference>
<dbReference type="Proteomes" id="UP000182882">
    <property type="component" value="Unassembled WGS sequence"/>
</dbReference>
<dbReference type="PANTHER" id="PTHR11712:SF336">
    <property type="entry name" value="3-OXOACYL-[ACYL-CARRIER-PROTEIN] SYNTHASE, MITOCHONDRIAL"/>
    <property type="match status" value="1"/>
</dbReference>
<evidence type="ECO:0000259" key="2">
    <source>
        <dbReference type="Pfam" id="PF00109"/>
    </source>
</evidence>
<organism evidence="3 4">
    <name type="scientific">Nitrosomonas ureae</name>
    <dbReference type="NCBI Taxonomy" id="44577"/>
    <lineage>
        <taxon>Bacteria</taxon>
        <taxon>Pseudomonadati</taxon>
        <taxon>Pseudomonadota</taxon>
        <taxon>Betaproteobacteria</taxon>
        <taxon>Nitrosomonadales</taxon>
        <taxon>Nitrosomonadaceae</taxon>
        <taxon>Nitrosomonas</taxon>
    </lineage>
</organism>
<name>A0A1H2E7U9_9PROT</name>
<dbReference type="GO" id="GO:0006633">
    <property type="term" value="P:fatty acid biosynthetic process"/>
    <property type="evidence" value="ECO:0007669"/>
    <property type="project" value="TreeGrafter"/>
</dbReference>
<keyword evidence="4" id="KW-1185">Reference proteome</keyword>
<evidence type="ECO:0000313" key="3">
    <source>
        <dbReference type="EMBL" id="SDT91125.1"/>
    </source>
</evidence>
<dbReference type="Pfam" id="PF00109">
    <property type="entry name" value="ketoacyl-synt"/>
    <property type="match status" value="1"/>
</dbReference>
<dbReference type="EMBL" id="FNLN01000010">
    <property type="protein sequence ID" value="SDT91125.1"/>
    <property type="molecule type" value="Genomic_DNA"/>
</dbReference>
<dbReference type="InterPro" id="IPR014030">
    <property type="entry name" value="Ketoacyl_synth_N"/>
</dbReference>
<dbReference type="GO" id="GO:0005829">
    <property type="term" value="C:cytosol"/>
    <property type="evidence" value="ECO:0007669"/>
    <property type="project" value="TreeGrafter"/>
</dbReference>